<feature type="chain" id="PRO_5045143689" evidence="1">
    <location>
        <begin position="30"/>
        <end position="209"/>
    </location>
</feature>
<evidence type="ECO:0000313" key="2">
    <source>
        <dbReference type="EMBL" id="MFD1948643.1"/>
    </source>
</evidence>
<accession>A0ABW4TQE0</accession>
<keyword evidence="1" id="KW-0732">Signal</keyword>
<name>A0ABW4TQE0_9ACTN</name>
<sequence length="209" mass="22001">MRLRTVITSLIAPLVALGLVLASTTPASAGRAEGPAAAKDCRKGGWRDLVRHDGSTFRNAGQCVRYSKQQGNSSAAKACQKGGWRDLKREDGTRFRNTGHCVSYAAHGGTLTALATAVEVSFTPTSDPLYCNVLVGLVDFEPDTTYDVVIDVVGSFPDGTTFDQNISTETVTTDATGAATLSPYSFLADGVYGARSIRATVDGVTDQEA</sequence>
<dbReference type="RefSeq" id="WP_379190030.1">
    <property type="nucleotide sequence ID" value="NZ_JBHUGD010000004.1"/>
</dbReference>
<proteinExistence type="predicted"/>
<evidence type="ECO:0000313" key="3">
    <source>
        <dbReference type="Proteomes" id="UP001597351"/>
    </source>
</evidence>
<keyword evidence="3" id="KW-1185">Reference proteome</keyword>
<protein>
    <submittedName>
        <fullName evidence="2">Uncharacterized protein</fullName>
    </submittedName>
</protein>
<gene>
    <name evidence="2" type="ORF">ACFSDE_17715</name>
</gene>
<dbReference type="Proteomes" id="UP001597351">
    <property type="component" value="Unassembled WGS sequence"/>
</dbReference>
<feature type="non-terminal residue" evidence="2">
    <location>
        <position position="209"/>
    </location>
</feature>
<dbReference type="EMBL" id="JBHUGD010000004">
    <property type="protein sequence ID" value="MFD1948643.1"/>
    <property type="molecule type" value="Genomic_DNA"/>
</dbReference>
<organism evidence="2 3">
    <name type="scientific">Nocardioides aestuarii</name>
    <dbReference type="NCBI Taxonomy" id="252231"/>
    <lineage>
        <taxon>Bacteria</taxon>
        <taxon>Bacillati</taxon>
        <taxon>Actinomycetota</taxon>
        <taxon>Actinomycetes</taxon>
        <taxon>Propionibacteriales</taxon>
        <taxon>Nocardioidaceae</taxon>
        <taxon>Nocardioides</taxon>
    </lineage>
</organism>
<comment type="caution">
    <text evidence="2">The sequence shown here is derived from an EMBL/GenBank/DDBJ whole genome shotgun (WGS) entry which is preliminary data.</text>
</comment>
<feature type="signal peptide" evidence="1">
    <location>
        <begin position="1"/>
        <end position="29"/>
    </location>
</feature>
<reference evidence="3" key="1">
    <citation type="journal article" date="2019" name="Int. J. Syst. Evol. Microbiol.">
        <title>The Global Catalogue of Microorganisms (GCM) 10K type strain sequencing project: providing services to taxonomists for standard genome sequencing and annotation.</title>
        <authorList>
            <consortium name="The Broad Institute Genomics Platform"/>
            <consortium name="The Broad Institute Genome Sequencing Center for Infectious Disease"/>
            <person name="Wu L."/>
            <person name="Ma J."/>
        </authorList>
    </citation>
    <scope>NUCLEOTIDE SEQUENCE [LARGE SCALE GENOMIC DNA]</scope>
    <source>
        <strain evidence="3">CGMCC 1.12477</strain>
    </source>
</reference>
<evidence type="ECO:0000256" key="1">
    <source>
        <dbReference type="SAM" id="SignalP"/>
    </source>
</evidence>